<gene>
    <name evidence="1" type="ORF">BOTNAR_0682g00070</name>
</gene>
<proteinExistence type="predicted"/>
<dbReference type="EMBL" id="PQXJ01000679">
    <property type="protein sequence ID" value="TGO45281.1"/>
    <property type="molecule type" value="Genomic_DNA"/>
</dbReference>
<protein>
    <submittedName>
        <fullName evidence="1">Uncharacterized protein</fullName>
    </submittedName>
</protein>
<evidence type="ECO:0000313" key="2">
    <source>
        <dbReference type="Proteomes" id="UP000297452"/>
    </source>
</evidence>
<name>A0A4Z1HAM3_9HELO</name>
<keyword evidence="2" id="KW-1185">Reference proteome</keyword>
<evidence type="ECO:0000313" key="1">
    <source>
        <dbReference type="EMBL" id="TGO45281.1"/>
    </source>
</evidence>
<accession>A0A4Z1HAM3</accession>
<dbReference type="Proteomes" id="UP000297452">
    <property type="component" value="Unassembled WGS sequence"/>
</dbReference>
<reference evidence="1 2" key="1">
    <citation type="submission" date="2017-12" db="EMBL/GenBank/DDBJ databases">
        <title>Comparative genomics of Botrytis spp.</title>
        <authorList>
            <person name="Valero-Jimenez C.A."/>
            <person name="Tapia P."/>
            <person name="Veloso J."/>
            <person name="Silva-Moreno E."/>
            <person name="Staats M."/>
            <person name="Valdes J.H."/>
            <person name="Van Kan J.A.L."/>
        </authorList>
    </citation>
    <scope>NUCLEOTIDE SEQUENCE [LARGE SCALE GENOMIC DNA]</scope>
    <source>
        <strain evidence="1 2">MUCL2120</strain>
    </source>
</reference>
<comment type="caution">
    <text evidence="1">The sequence shown here is derived from an EMBL/GenBank/DDBJ whole genome shotgun (WGS) entry which is preliminary data.</text>
</comment>
<sequence length="64" mass="6994">MIHMGLGSYSPLALAYGKKRLANLGTLGKPKKVEFTSEPMNQKNRRFWEAVGLLAGHTESTSSS</sequence>
<organism evidence="1 2">
    <name type="scientific">Botryotinia narcissicola</name>
    <dbReference type="NCBI Taxonomy" id="278944"/>
    <lineage>
        <taxon>Eukaryota</taxon>
        <taxon>Fungi</taxon>
        <taxon>Dikarya</taxon>
        <taxon>Ascomycota</taxon>
        <taxon>Pezizomycotina</taxon>
        <taxon>Leotiomycetes</taxon>
        <taxon>Helotiales</taxon>
        <taxon>Sclerotiniaceae</taxon>
        <taxon>Botryotinia</taxon>
    </lineage>
</organism>
<dbReference type="AlphaFoldDB" id="A0A4Z1HAM3"/>